<feature type="region of interest" description="Disordered" evidence="4">
    <location>
        <begin position="869"/>
        <end position="922"/>
    </location>
</feature>
<dbReference type="Pfam" id="PF00400">
    <property type="entry name" value="WD40"/>
    <property type="match status" value="4"/>
</dbReference>
<dbReference type="InterPro" id="IPR052779">
    <property type="entry name" value="WDR62"/>
</dbReference>
<evidence type="ECO:0008006" key="7">
    <source>
        <dbReference type="Google" id="ProtNLM"/>
    </source>
</evidence>
<dbReference type="Gene3D" id="2.130.10.10">
    <property type="entry name" value="YVTN repeat-like/Quinoprotein amine dehydrogenase"/>
    <property type="match status" value="4"/>
</dbReference>
<organism evidence="5 6">
    <name type="scientific">Hymenoscyphus fraxineus</name>
    <dbReference type="NCBI Taxonomy" id="746836"/>
    <lineage>
        <taxon>Eukaryota</taxon>
        <taxon>Fungi</taxon>
        <taxon>Dikarya</taxon>
        <taxon>Ascomycota</taxon>
        <taxon>Pezizomycotina</taxon>
        <taxon>Leotiomycetes</taxon>
        <taxon>Helotiales</taxon>
        <taxon>Helotiaceae</taxon>
        <taxon>Hymenoscyphus</taxon>
    </lineage>
</organism>
<feature type="region of interest" description="Disordered" evidence="4">
    <location>
        <begin position="1003"/>
        <end position="1028"/>
    </location>
</feature>
<keyword evidence="6" id="KW-1185">Reference proteome</keyword>
<comment type="caution">
    <text evidence="5">The sequence shown here is derived from an EMBL/GenBank/DDBJ whole genome shotgun (WGS) entry which is preliminary data.</text>
</comment>
<dbReference type="Proteomes" id="UP000696280">
    <property type="component" value="Unassembled WGS sequence"/>
</dbReference>
<dbReference type="OrthoDB" id="6252103at2759"/>
<dbReference type="PROSITE" id="PS00678">
    <property type="entry name" value="WD_REPEATS_1"/>
    <property type="match status" value="1"/>
</dbReference>
<dbReference type="SUPFAM" id="SSF50978">
    <property type="entry name" value="WD40 repeat-like"/>
    <property type="match status" value="1"/>
</dbReference>
<feature type="compositionally biased region" description="Polar residues" evidence="4">
    <location>
        <begin position="901"/>
        <end position="922"/>
    </location>
</feature>
<feature type="compositionally biased region" description="Polar residues" evidence="4">
    <location>
        <begin position="1019"/>
        <end position="1028"/>
    </location>
</feature>
<evidence type="ECO:0000256" key="2">
    <source>
        <dbReference type="ARBA" id="ARBA00022737"/>
    </source>
</evidence>
<name>A0A9N9PLF0_9HELO</name>
<dbReference type="PROSITE" id="PS50082">
    <property type="entry name" value="WD_REPEATS_2"/>
    <property type="match status" value="1"/>
</dbReference>
<proteinExistence type="predicted"/>
<dbReference type="InterPro" id="IPR001680">
    <property type="entry name" value="WD40_rpt"/>
</dbReference>
<gene>
    <name evidence="5" type="ORF">HYFRA_00000649</name>
</gene>
<evidence type="ECO:0000256" key="3">
    <source>
        <dbReference type="PROSITE-ProRule" id="PRU00221"/>
    </source>
</evidence>
<protein>
    <recommendedName>
        <fullName evidence="7">WD40 repeat-like protein</fullName>
    </recommendedName>
</protein>
<feature type="region of interest" description="Disordered" evidence="4">
    <location>
        <begin position="273"/>
        <end position="296"/>
    </location>
</feature>
<dbReference type="SMART" id="SM00320">
    <property type="entry name" value="WD40"/>
    <property type="match status" value="8"/>
</dbReference>
<evidence type="ECO:0000313" key="6">
    <source>
        <dbReference type="Proteomes" id="UP000696280"/>
    </source>
</evidence>
<keyword evidence="1 3" id="KW-0853">WD repeat</keyword>
<dbReference type="InterPro" id="IPR036322">
    <property type="entry name" value="WD40_repeat_dom_sf"/>
</dbReference>
<feature type="region of interest" description="Disordered" evidence="4">
    <location>
        <begin position="815"/>
        <end position="834"/>
    </location>
</feature>
<feature type="repeat" description="WD" evidence="3">
    <location>
        <begin position="737"/>
        <end position="776"/>
    </location>
</feature>
<dbReference type="SUPFAM" id="SSF101908">
    <property type="entry name" value="Putative isomerase YbhE"/>
    <property type="match status" value="1"/>
</dbReference>
<feature type="compositionally biased region" description="Polar residues" evidence="4">
    <location>
        <begin position="1"/>
        <end position="13"/>
    </location>
</feature>
<accession>A0A9N9PLF0</accession>
<feature type="region of interest" description="Disordered" evidence="4">
    <location>
        <begin position="1"/>
        <end position="22"/>
    </location>
</feature>
<dbReference type="InterPro" id="IPR019775">
    <property type="entry name" value="WD40_repeat_CS"/>
</dbReference>
<evidence type="ECO:0000256" key="4">
    <source>
        <dbReference type="SAM" id="MobiDB-lite"/>
    </source>
</evidence>
<feature type="region of interest" description="Disordered" evidence="4">
    <location>
        <begin position="782"/>
        <end position="801"/>
    </location>
</feature>
<dbReference type="InterPro" id="IPR015943">
    <property type="entry name" value="WD40/YVTN_repeat-like_dom_sf"/>
</dbReference>
<dbReference type="AlphaFoldDB" id="A0A9N9PLF0"/>
<evidence type="ECO:0000313" key="5">
    <source>
        <dbReference type="EMBL" id="CAG8958294.1"/>
    </source>
</evidence>
<reference evidence="5" key="1">
    <citation type="submission" date="2021-07" db="EMBL/GenBank/DDBJ databases">
        <authorList>
            <person name="Durling M."/>
        </authorList>
    </citation>
    <scope>NUCLEOTIDE SEQUENCE</scope>
</reference>
<evidence type="ECO:0000256" key="1">
    <source>
        <dbReference type="ARBA" id="ARBA00022574"/>
    </source>
</evidence>
<keyword evidence="2" id="KW-0677">Repeat</keyword>
<sequence length="1028" mass="110889">MLSTPSNTRTSTYPPGGPFPRTPRLIFKPLKPYESGLSLTRVIGTTVASPAAFDSLTSSPIFAYTAGAAAVVVSINDDSNISQRFFRARPAVGINYSPATGSTPGTPASGVGDGRGRGLGYFKDSGVPFNPSTPDNFDSPKSLRTAGRTRDSIKAATCISLSRDGKLLATGYAPRVLIFSLQDGSSDTPLTAICGHDYGVRAVAFSPDQKYLASLGDQQDGYLYVYSINPRTGTTKLHSSGRCTTLVQQMIWLGNALVTIGTRHIKVWRVEDPRSTSPKKPKFALDGTPQPQPIPVPGAVKTLPGRNVILGELSEGKFSCIAAISDCKAIVCSDKGDVCLLEDCEDRKLLKVTSTGFPVTCVAVDGEERLVRIGGLGGRTKVLSLDQLLTPSTPPESPDSLETDCLETCDTHHFSAMGYAARSLITINSRNLIEITPLSDDLAESQVQSTPFPAHGASVNGVRLLSQPNAMDAVFITWSADGTILFWDLDGDCKKTVKLELEDEENQCLVVRPTKGGQHLVTGDKNGFIRVIDTPTNACISNSRAHQSDIQDIALYESDDETLMASCGRDMTVQLFRFADDQWSHVQTLNEHTATVTGVLFAEDGTRLISCSSNRDIQVRQIVRAGDEGVKIAAITQRVISLKAAPISMSVLSGEQSGNLIVSMTDRTIGTFELTSGRLVSSFGAAQDGDNKDTVSMAALFMGIPSVGKPTILAGVSSTDKSVRIYDGVSGAFLDRDYGHSAAVKDVALLETSDSDNKTLISTGSDGCIMIWNLSSRPPWSDTTNTIDGEPQFKDSPSAKAQPLRKVLSKAELMEFQRQSPTPPPPTGSRSPPRVIRRKVSRYGLSSQQSPSTLVPPVSIVNSKHFISSSDDAAVRRSHGRNRSRSPQSNRAKEMRRPSLASLQDSTKKSTGNFSEYGSLGNSTESLCRTLQSFRKKLKSGEPVKEESLRELDYELRVTMMALGERTVKTRSINEAALTNLLDQYSEKLVEMFDEKLRLNKLETNDEVLSPETPRPKTAGSSTVSTPV</sequence>
<dbReference type="EMBL" id="CAJVRL010000081">
    <property type="protein sequence ID" value="CAG8958294.1"/>
    <property type="molecule type" value="Genomic_DNA"/>
</dbReference>
<dbReference type="PANTHER" id="PTHR45589:SF1">
    <property type="entry name" value="WD REPEAT DOMAIN 62, ISOFORM G"/>
    <property type="match status" value="1"/>
</dbReference>
<dbReference type="PANTHER" id="PTHR45589">
    <property type="entry name" value="WD REPEAT DOMAIN 62, ISOFORM G"/>
    <property type="match status" value="1"/>
</dbReference>